<feature type="binding site" evidence="16">
    <location>
        <position position="123"/>
    </location>
    <ligand>
        <name>K(+)</name>
        <dbReference type="ChEBI" id="CHEBI:29103"/>
    </ligand>
</feature>
<accession>A0ABX1TKH8</accession>
<comment type="similarity">
    <text evidence="14 16">Belongs to the type III pantothenate kinase family.</text>
</comment>
<feature type="binding site" evidence="16">
    <location>
        <begin position="101"/>
        <end position="104"/>
    </location>
    <ligand>
        <name>substrate</name>
    </ligand>
</feature>
<evidence type="ECO:0000256" key="16">
    <source>
        <dbReference type="HAMAP-Rule" id="MF_01274"/>
    </source>
</evidence>
<feature type="binding site" evidence="16">
    <location>
        <position position="94"/>
    </location>
    <ligand>
        <name>substrate</name>
    </ligand>
</feature>
<dbReference type="EC" id="2.7.1.33" evidence="6 16"/>
<evidence type="ECO:0000256" key="7">
    <source>
        <dbReference type="ARBA" id="ARBA00022490"/>
    </source>
</evidence>
<dbReference type="CDD" id="cd24015">
    <property type="entry name" value="ASKHA_NBD_PanK-III"/>
    <property type="match status" value="1"/>
</dbReference>
<dbReference type="PANTHER" id="PTHR34265:SF1">
    <property type="entry name" value="TYPE III PANTOTHENATE KINASE"/>
    <property type="match status" value="1"/>
</dbReference>
<keyword evidence="10 16" id="KW-0418">Kinase</keyword>
<dbReference type="NCBIfam" id="TIGR00671">
    <property type="entry name" value="baf"/>
    <property type="match status" value="1"/>
</dbReference>
<evidence type="ECO:0000256" key="3">
    <source>
        <dbReference type="ARBA" id="ARBA00004496"/>
    </source>
</evidence>
<keyword evidence="8 16" id="KW-0808">Transferase</keyword>
<evidence type="ECO:0000313" key="18">
    <source>
        <dbReference type="Proteomes" id="UP000760480"/>
    </source>
</evidence>
<feature type="active site" description="Proton acceptor" evidence="16">
    <location>
        <position position="103"/>
    </location>
</feature>
<evidence type="ECO:0000256" key="2">
    <source>
        <dbReference type="ARBA" id="ARBA00001958"/>
    </source>
</evidence>
<evidence type="ECO:0000256" key="8">
    <source>
        <dbReference type="ARBA" id="ARBA00022679"/>
    </source>
</evidence>
<evidence type="ECO:0000256" key="12">
    <source>
        <dbReference type="ARBA" id="ARBA00022958"/>
    </source>
</evidence>
<name>A0ABX1TKH8_9GAMM</name>
<evidence type="ECO:0000256" key="11">
    <source>
        <dbReference type="ARBA" id="ARBA00022840"/>
    </source>
</evidence>
<evidence type="ECO:0000256" key="15">
    <source>
        <dbReference type="ARBA" id="ARBA00040883"/>
    </source>
</evidence>
<keyword evidence="9 16" id="KW-0547">Nucleotide-binding</keyword>
<evidence type="ECO:0000256" key="9">
    <source>
        <dbReference type="ARBA" id="ARBA00022741"/>
    </source>
</evidence>
<organism evidence="17 18">
    <name type="scientific">Candidatus Competibacter phosphatis</name>
    <dbReference type="NCBI Taxonomy" id="221280"/>
    <lineage>
        <taxon>Bacteria</taxon>
        <taxon>Pseudomonadati</taxon>
        <taxon>Pseudomonadota</taxon>
        <taxon>Gammaproteobacteria</taxon>
        <taxon>Candidatus Competibacteraceae</taxon>
        <taxon>Candidatus Competibacter</taxon>
    </lineage>
</organism>
<keyword evidence="16" id="KW-0479">Metal-binding</keyword>
<proteinExistence type="inferred from homology"/>
<comment type="cofactor">
    <cofactor evidence="2">
        <name>K(+)</name>
        <dbReference type="ChEBI" id="CHEBI:29103"/>
    </cofactor>
</comment>
<dbReference type="EMBL" id="SPMZ01000034">
    <property type="protein sequence ID" value="NMQ19902.1"/>
    <property type="molecule type" value="Genomic_DNA"/>
</dbReference>
<dbReference type="Proteomes" id="UP000760480">
    <property type="component" value="Unassembled WGS sequence"/>
</dbReference>
<keyword evidence="7 16" id="KW-0963">Cytoplasm</keyword>
<keyword evidence="12 16" id="KW-0630">Potassium</keyword>
<evidence type="ECO:0000256" key="4">
    <source>
        <dbReference type="ARBA" id="ARBA00005225"/>
    </source>
</evidence>
<evidence type="ECO:0000256" key="5">
    <source>
        <dbReference type="ARBA" id="ARBA00011738"/>
    </source>
</evidence>
<evidence type="ECO:0000313" key="17">
    <source>
        <dbReference type="EMBL" id="NMQ19902.1"/>
    </source>
</evidence>
<dbReference type="InterPro" id="IPR043129">
    <property type="entry name" value="ATPase_NBD"/>
</dbReference>
<keyword evidence="13 16" id="KW-0173">Coenzyme A biosynthesis</keyword>
<comment type="caution">
    <text evidence="17">The sequence shown here is derived from an EMBL/GenBank/DDBJ whole genome shotgun (WGS) entry which is preliminary data.</text>
</comment>
<dbReference type="PANTHER" id="PTHR34265">
    <property type="entry name" value="TYPE III PANTOTHENATE KINASE"/>
    <property type="match status" value="1"/>
</dbReference>
<comment type="cofactor">
    <cofactor evidence="16">
        <name>NH4(+)</name>
        <dbReference type="ChEBI" id="CHEBI:28938"/>
    </cofactor>
    <cofactor evidence="16">
        <name>K(+)</name>
        <dbReference type="ChEBI" id="CHEBI:29103"/>
    </cofactor>
    <text evidence="16">A monovalent cation. Ammonium or potassium.</text>
</comment>
<comment type="subunit">
    <text evidence="5 16">Homodimer.</text>
</comment>
<comment type="subcellular location">
    <subcellularLocation>
        <location evidence="3 16">Cytoplasm</location>
    </subcellularLocation>
</comment>
<comment type="function">
    <text evidence="16">Catalyzes the phosphorylation of pantothenate (Pan), the first step in CoA biosynthesis.</text>
</comment>
<evidence type="ECO:0000256" key="14">
    <source>
        <dbReference type="ARBA" id="ARBA00038036"/>
    </source>
</evidence>
<gene>
    <name evidence="16" type="primary">coaX</name>
    <name evidence="17" type="ORF">E4P82_12255</name>
</gene>
<evidence type="ECO:0000256" key="13">
    <source>
        <dbReference type="ARBA" id="ARBA00022993"/>
    </source>
</evidence>
<dbReference type="GO" id="GO:0016301">
    <property type="term" value="F:kinase activity"/>
    <property type="evidence" value="ECO:0007669"/>
    <property type="project" value="UniProtKB-KW"/>
</dbReference>
<feature type="binding site" evidence="16">
    <location>
        <position position="176"/>
    </location>
    <ligand>
        <name>substrate</name>
    </ligand>
</feature>
<dbReference type="InterPro" id="IPR004619">
    <property type="entry name" value="Type_III_PanK"/>
</dbReference>
<evidence type="ECO:0000256" key="1">
    <source>
        <dbReference type="ARBA" id="ARBA00001206"/>
    </source>
</evidence>
<feature type="binding site" evidence="16">
    <location>
        <begin position="6"/>
        <end position="13"/>
    </location>
    <ligand>
        <name>ATP</name>
        <dbReference type="ChEBI" id="CHEBI:30616"/>
    </ligand>
</feature>
<protein>
    <recommendedName>
        <fullName evidence="15 16">Type III pantothenate kinase</fullName>
        <ecNumber evidence="6 16">2.7.1.33</ecNumber>
    </recommendedName>
    <alternativeName>
        <fullName evidence="16">PanK-III</fullName>
    </alternativeName>
    <alternativeName>
        <fullName evidence="16">Pantothenic acid kinase</fullName>
    </alternativeName>
</protein>
<dbReference type="Gene3D" id="3.30.420.40">
    <property type="match status" value="2"/>
</dbReference>
<comment type="pathway">
    <text evidence="4 16">Cofactor biosynthesis; coenzyme A biosynthesis; CoA from (R)-pantothenate: step 1/5.</text>
</comment>
<feature type="binding site" evidence="16">
    <location>
        <position position="126"/>
    </location>
    <ligand>
        <name>ATP</name>
        <dbReference type="ChEBI" id="CHEBI:30616"/>
    </ligand>
</feature>
<dbReference type="HAMAP" id="MF_01274">
    <property type="entry name" value="Pantothen_kinase_3"/>
    <property type="match status" value="1"/>
</dbReference>
<sequence>MMLLADVGNSRIKWATCEGGEFPQRGQASRGEETWAGLAARLWADLPQPTRVVIVSVAGPEARAGLAEWIDQHWGIATEFVVSTAAACGIRNSYAEPERMGADRWVAMIAARVLTDRPCYVVDCGTAVTIDALAADGRHLGGVIIPGMRLMREALYRETRQIPPEVGEARLFGQSTRDCVWGGAVYAVASAIDGITGRMIADHGSGLRLLTGGDAEIVLPHLQGEYRWEPDLIFTGLRVIAARDQAK</sequence>
<comment type="catalytic activity">
    <reaction evidence="1 16">
        <text>(R)-pantothenate + ATP = (R)-4'-phosphopantothenate + ADP + H(+)</text>
        <dbReference type="Rhea" id="RHEA:16373"/>
        <dbReference type="ChEBI" id="CHEBI:10986"/>
        <dbReference type="ChEBI" id="CHEBI:15378"/>
        <dbReference type="ChEBI" id="CHEBI:29032"/>
        <dbReference type="ChEBI" id="CHEBI:30616"/>
        <dbReference type="ChEBI" id="CHEBI:456216"/>
        <dbReference type="EC" id="2.7.1.33"/>
    </reaction>
</comment>
<evidence type="ECO:0000256" key="6">
    <source>
        <dbReference type="ARBA" id="ARBA00012102"/>
    </source>
</evidence>
<evidence type="ECO:0000256" key="10">
    <source>
        <dbReference type="ARBA" id="ARBA00022777"/>
    </source>
</evidence>
<reference evidence="17 18" key="1">
    <citation type="submission" date="2019-03" db="EMBL/GenBank/DDBJ databases">
        <title>Metabolic reconstructions from genomes of highly enriched 'Candidatus Accumulibacter' and 'Candidatus Competibacter' bioreactor populations.</title>
        <authorList>
            <person name="Annavajhala M.K."/>
            <person name="Welles L."/>
            <person name="Abbas B."/>
            <person name="Sorokin D."/>
            <person name="Park H."/>
            <person name="Van Loosdrecht M."/>
            <person name="Chandran K."/>
        </authorList>
    </citation>
    <scope>NUCLEOTIDE SEQUENCE [LARGE SCALE GENOMIC DNA]</scope>
    <source>
        <strain evidence="17 18">SBR_G</strain>
    </source>
</reference>
<keyword evidence="11 16" id="KW-0067">ATP-binding</keyword>
<dbReference type="Pfam" id="PF03309">
    <property type="entry name" value="Pan_kinase"/>
    <property type="match status" value="1"/>
</dbReference>
<dbReference type="SUPFAM" id="SSF53067">
    <property type="entry name" value="Actin-like ATPase domain"/>
    <property type="match status" value="2"/>
</dbReference>
<keyword evidence="18" id="KW-1185">Reference proteome</keyword>